<sequence>MKKAQEEVRRIVGGKPMVEESDLPNLVYLKIVVKETLRRHPPGPLSLPHESMKDVKSVRLRYPRQDHGDHQYMGYYEGPHVLEGPRGVLAGAL</sequence>
<proteinExistence type="predicted"/>
<name>A0A7I8IAW4_SPIIN</name>
<accession>A0A7I8IAW4</accession>
<evidence type="ECO:0000313" key="2">
    <source>
        <dbReference type="EMBL" id="CAA7389530.1"/>
    </source>
</evidence>
<gene>
    <name evidence="1" type="ORF">SI7747_01001425</name>
    <name evidence="2" type="ORF">SI8410_01001552</name>
</gene>
<evidence type="ECO:0000313" key="1">
    <source>
        <dbReference type="EMBL" id="CAA2615065.1"/>
    </source>
</evidence>
<reference evidence="1" key="1">
    <citation type="submission" date="2019-12" db="EMBL/GenBank/DDBJ databases">
        <authorList>
            <person name="Scholz U."/>
            <person name="Mascher M."/>
            <person name="Fiebig A."/>
        </authorList>
    </citation>
    <scope>NUCLEOTIDE SEQUENCE</scope>
</reference>
<dbReference type="EMBL" id="LR746264">
    <property type="protein sequence ID" value="CAA7389530.1"/>
    <property type="molecule type" value="Genomic_DNA"/>
</dbReference>
<dbReference type="GO" id="GO:0005506">
    <property type="term" value="F:iron ion binding"/>
    <property type="evidence" value="ECO:0007669"/>
    <property type="project" value="InterPro"/>
</dbReference>
<dbReference type="PANTHER" id="PTHR24281">
    <property type="entry name" value="STEROID 21-HYDROXYLASE-RELATED"/>
    <property type="match status" value="1"/>
</dbReference>
<evidence type="ECO:0000313" key="3">
    <source>
        <dbReference type="Proteomes" id="UP000663760"/>
    </source>
</evidence>
<dbReference type="GO" id="GO:0020037">
    <property type="term" value="F:heme binding"/>
    <property type="evidence" value="ECO:0007669"/>
    <property type="project" value="InterPro"/>
</dbReference>
<dbReference type="OrthoDB" id="594634at2759"/>
<organism evidence="1">
    <name type="scientific">Spirodela intermedia</name>
    <name type="common">Intermediate duckweed</name>
    <dbReference type="NCBI Taxonomy" id="51605"/>
    <lineage>
        <taxon>Eukaryota</taxon>
        <taxon>Viridiplantae</taxon>
        <taxon>Streptophyta</taxon>
        <taxon>Embryophyta</taxon>
        <taxon>Tracheophyta</taxon>
        <taxon>Spermatophyta</taxon>
        <taxon>Magnoliopsida</taxon>
        <taxon>Liliopsida</taxon>
        <taxon>Araceae</taxon>
        <taxon>Lemnoideae</taxon>
        <taxon>Spirodela</taxon>
    </lineage>
</organism>
<protein>
    <submittedName>
        <fullName evidence="1">Uncharacterized protein</fullName>
    </submittedName>
</protein>
<dbReference type="InterPro" id="IPR001128">
    <property type="entry name" value="Cyt_P450"/>
</dbReference>
<dbReference type="SUPFAM" id="SSF48264">
    <property type="entry name" value="Cytochrome P450"/>
    <property type="match status" value="1"/>
</dbReference>
<dbReference type="Pfam" id="PF00067">
    <property type="entry name" value="p450"/>
    <property type="match status" value="1"/>
</dbReference>
<dbReference type="InterPro" id="IPR036396">
    <property type="entry name" value="Cyt_P450_sf"/>
</dbReference>
<dbReference type="Gene3D" id="1.10.630.10">
    <property type="entry name" value="Cytochrome P450"/>
    <property type="match status" value="1"/>
</dbReference>
<dbReference type="Proteomes" id="UP000663760">
    <property type="component" value="Chromosome 1"/>
</dbReference>
<keyword evidence="3" id="KW-1185">Reference proteome</keyword>
<dbReference type="GO" id="GO:0004497">
    <property type="term" value="F:monooxygenase activity"/>
    <property type="evidence" value="ECO:0007669"/>
    <property type="project" value="InterPro"/>
</dbReference>
<dbReference type="AlphaFoldDB" id="A0A7I8IAW4"/>
<dbReference type="GO" id="GO:0016705">
    <property type="term" value="F:oxidoreductase activity, acting on paired donors, with incorporation or reduction of molecular oxygen"/>
    <property type="evidence" value="ECO:0007669"/>
    <property type="project" value="InterPro"/>
</dbReference>
<dbReference type="EMBL" id="LR743588">
    <property type="protein sequence ID" value="CAA2615065.1"/>
    <property type="molecule type" value="Genomic_DNA"/>
</dbReference>